<feature type="compositionally biased region" description="Basic and acidic residues" evidence="1">
    <location>
        <begin position="1459"/>
        <end position="1473"/>
    </location>
</feature>
<feature type="compositionally biased region" description="Basic residues" evidence="1">
    <location>
        <begin position="1054"/>
        <end position="1065"/>
    </location>
</feature>
<comment type="caution">
    <text evidence="3">The sequence shown here is derived from an EMBL/GenBank/DDBJ whole genome shotgun (WGS) entry which is preliminary data.</text>
</comment>
<dbReference type="PANTHER" id="PTHR24112">
    <property type="entry name" value="LEUCINE-RICH REPEAT, ISOFORM F-RELATED"/>
    <property type="match status" value="1"/>
</dbReference>
<dbReference type="SUPFAM" id="SSF52047">
    <property type="entry name" value="RNI-like"/>
    <property type="match status" value="1"/>
</dbReference>
<feature type="compositionally biased region" description="Low complexity" evidence="1">
    <location>
        <begin position="1326"/>
        <end position="1336"/>
    </location>
</feature>
<dbReference type="InterPro" id="IPR014012">
    <property type="entry name" value="HSA_dom"/>
</dbReference>
<dbReference type="Proteomes" id="UP001470230">
    <property type="component" value="Unassembled WGS sequence"/>
</dbReference>
<feature type="compositionally biased region" description="Low complexity" evidence="1">
    <location>
        <begin position="1219"/>
        <end position="1229"/>
    </location>
</feature>
<feature type="compositionally biased region" description="Low complexity" evidence="1">
    <location>
        <begin position="1271"/>
        <end position="1282"/>
    </location>
</feature>
<keyword evidence="4" id="KW-1185">Reference proteome</keyword>
<feature type="compositionally biased region" description="Basic and acidic residues" evidence="1">
    <location>
        <begin position="489"/>
        <end position="503"/>
    </location>
</feature>
<feature type="compositionally biased region" description="Low complexity" evidence="1">
    <location>
        <begin position="1353"/>
        <end position="1364"/>
    </location>
</feature>
<evidence type="ECO:0000313" key="4">
    <source>
        <dbReference type="Proteomes" id="UP001470230"/>
    </source>
</evidence>
<feature type="compositionally biased region" description="Basic and acidic residues" evidence="1">
    <location>
        <begin position="968"/>
        <end position="1000"/>
    </location>
</feature>
<feature type="compositionally biased region" description="Basic and acidic residues" evidence="1">
    <location>
        <begin position="1405"/>
        <end position="1417"/>
    </location>
</feature>
<feature type="compositionally biased region" description="Acidic residues" evidence="1">
    <location>
        <begin position="1449"/>
        <end position="1458"/>
    </location>
</feature>
<dbReference type="InterPro" id="IPR032675">
    <property type="entry name" value="LRR_dom_sf"/>
</dbReference>
<feature type="compositionally biased region" description="Low complexity" evidence="1">
    <location>
        <begin position="1299"/>
        <end position="1309"/>
    </location>
</feature>
<dbReference type="Gene3D" id="3.80.10.10">
    <property type="entry name" value="Ribonuclease Inhibitor"/>
    <property type="match status" value="1"/>
</dbReference>
<feature type="region of interest" description="Disordered" evidence="1">
    <location>
        <begin position="962"/>
        <end position="1625"/>
    </location>
</feature>
<feature type="region of interest" description="Disordered" evidence="1">
    <location>
        <begin position="482"/>
        <end position="503"/>
    </location>
</feature>
<reference evidence="3 4" key="1">
    <citation type="submission" date="2024-04" db="EMBL/GenBank/DDBJ databases">
        <title>Tritrichomonas musculus Genome.</title>
        <authorList>
            <person name="Alves-Ferreira E."/>
            <person name="Grigg M."/>
            <person name="Lorenzi H."/>
            <person name="Galac M."/>
        </authorList>
    </citation>
    <scope>NUCLEOTIDE SEQUENCE [LARGE SCALE GENOMIC DNA]</scope>
    <source>
        <strain evidence="3 4">EAF2021</strain>
    </source>
</reference>
<protein>
    <submittedName>
        <fullName evidence="3">Barbed-end actin filament uncapping</fullName>
    </submittedName>
</protein>
<name>A0ABR2JW90_9EUKA</name>
<evidence type="ECO:0000313" key="3">
    <source>
        <dbReference type="EMBL" id="KAK8882482.1"/>
    </source>
</evidence>
<organism evidence="3 4">
    <name type="scientific">Tritrichomonas musculus</name>
    <dbReference type="NCBI Taxonomy" id="1915356"/>
    <lineage>
        <taxon>Eukaryota</taxon>
        <taxon>Metamonada</taxon>
        <taxon>Parabasalia</taxon>
        <taxon>Tritrichomonadida</taxon>
        <taxon>Tritrichomonadidae</taxon>
        <taxon>Tritrichomonas</taxon>
    </lineage>
</organism>
<accession>A0ABR2JW90</accession>
<feature type="compositionally biased region" description="Acidic residues" evidence="1">
    <location>
        <begin position="1174"/>
        <end position="1183"/>
    </location>
</feature>
<dbReference type="InterPro" id="IPR051279">
    <property type="entry name" value="PP1-Reg/Actin-Interact_Protein"/>
</dbReference>
<evidence type="ECO:0000259" key="2">
    <source>
        <dbReference type="PROSITE" id="PS51204"/>
    </source>
</evidence>
<evidence type="ECO:0000256" key="1">
    <source>
        <dbReference type="SAM" id="MobiDB-lite"/>
    </source>
</evidence>
<dbReference type="PROSITE" id="PS51204">
    <property type="entry name" value="HSA"/>
    <property type="match status" value="1"/>
</dbReference>
<feature type="compositionally biased region" description="Polar residues" evidence="1">
    <location>
        <begin position="1562"/>
        <end position="1579"/>
    </location>
</feature>
<dbReference type="PANTHER" id="PTHR24112:SF66">
    <property type="entry name" value="LEUCINE-RICH REPEAT, ISOFORM F"/>
    <property type="match status" value="1"/>
</dbReference>
<feature type="compositionally biased region" description="Acidic residues" evidence="1">
    <location>
        <begin position="1395"/>
        <end position="1404"/>
    </location>
</feature>
<feature type="compositionally biased region" description="Acidic residues" evidence="1">
    <location>
        <begin position="1479"/>
        <end position="1491"/>
    </location>
</feature>
<feature type="compositionally biased region" description="Basic and acidic residues" evidence="1">
    <location>
        <begin position="1011"/>
        <end position="1034"/>
    </location>
</feature>
<sequence>MVKVEITLEEKEKIESLLPRSQRPIQFGFRAKVRFDKKLYNETICFLAPHYIGFFILSNENKDFDHQISHISLISQIKFKDDSVTFNMEQKKLKIQSDKNTNLKLAQLLYRNYYLSFLLLETEYDISFYFNNEENESKRKKLFPPIKKLPISLSQKFQFNYLANCAEEVTKYNHAAVQYIHNMLTTKNPIFDVSKLSRKFLNKKTAKENLRQILVLLSQMRTVSGICLSNYEYPEILSTFASLISNFRSLKIVHFSNCGATTGLKDLADSIVKSNNNRISYWDLSYNKFNNFEPFATIISNSKSPVRYINLNYCEISHSGSIAFFDALANFERVHQLQYLSIAKMALSDDDSIAAFRSFLKVSDLLYLDLSSMEKEISAVLSALFKEEQSKLQTLILNDLPIDDGVVSLINKILKKTDSLTELSLSRSSISPTNLASIIKTINENRNIKSFSLNLDNLKLNKANLRPVLEAFLASAETNAKSKSKSSKRKSDPNQDENKEDYTSKWEKLSFASNSMNSDDLDILITAISNLQNLLEINLDDNFDSSMEDIDNILCRLSELENLVKISIAGGASNRLKDKLIPFLEAIAEAGRIQELDIRNNDIKDISSIQTVIKGCKSLQVLKLDNNGFSDFKKIGSTLKKAKNLTQFNFPTNDCKRIIKRNSNDPEIIEATKDYMRNLMQIVTENREAQNLYCELPFETTLEVEGLINELSKKAYENLEENNIEDLTEHSYVSEVFGLPFPCQKLSAIFRKERYTDSHIFFKKANTEEYGETEKSVQPDKKLKCYDVSDSFESDVFNSNVYNSMKKVLIEHSDLAGLYPEFFSAPTVGNHIKEMFDSYSQAQGEEDEENTPRNKSKRSSKAEKNQPMERSLGNTNNSNLENDENFDDSEDSNFQNKLNRTQKYLITEKDNNKAEDEKSRIQFGNADIRQVEDISLNLETRCLDKDDLDNLADTSFEPVNKIKKKRSNAKEGVSRSEYRSKGSGKSTREQIRSSNEERKSRSNSGINNNTENKRSNEVVDNKEKSIDSKKREILFDPAYANSSSDDEHLEKLRKQNLKGSSKKKSSTQQQQQPPPNKQQEEPKPKQKPKKVVVPSSESSSDGENNNIMKQRNARNISNSDEADSDDRKAQKAPGRQPNKRSKVLSSSSDEDSEGKDRKRSSNAQQLRRKKQQDPEENEEEEEEQERKRRRKQPERRRQLQQQESDEEEDQEQERRRKQQQQQRLRQQQQESDEEEEQERRRKQQQQQRLRQQQQESDEEEDQEQERRRKQQQQQRLRQQQQQESDEEEDQEQERRRKQQQQQRLRQQQQESDEEEDQEQERRRKQQQQQRLRQQQQESDEEEDQEQERRRKQQQQQRLRQQQQQESDEDEEEQERRRKQQQQRMRQQQLRQQQQESDEEEEEQEQERRRKQQQERRRQQQLRQQQESDEEEEEQERRRRQPQQQQPEIDGFEEEEEEEQERRSPFKQPQDQRRKQQAMFEEEEKGEEEDQQEILRQQERRRQQQLQQQEEQERIRQQQQQQELEKQSKMAKKQQTPPPKKGQTLRELLNSTSEEISDDEQRPQPNRKASNSQRMKPNNEVNHEMSRLQKPPNSPDPGTAINYAQDLLKEKKPKPSKIPLKRKVPQ</sequence>
<feature type="compositionally biased region" description="Low complexity" evidence="1">
    <location>
        <begin position="1244"/>
        <end position="1254"/>
    </location>
</feature>
<feature type="compositionally biased region" description="Basic residues" evidence="1">
    <location>
        <begin position="1610"/>
        <end position="1625"/>
    </location>
</feature>
<feature type="compositionally biased region" description="Polar residues" evidence="1">
    <location>
        <begin position="1101"/>
        <end position="1119"/>
    </location>
</feature>
<feature type="compositionally biased region" description="Acidic residues" evidence="1">
    <location>
        <begin position="881"/>
        <end position="891"/>
    </location>
</feature>
<feature type="compositionally biased region" description="Low complexity" evidence="1">
    <location>
        <begin position="1381"/>
        <end position="1394"/>
    </location>
</feature>
<feature type="region of interest" description="Disordered" evidence="1">
    <location>
        <begin position="840"/>
        <end position="896"/>
    </location>
</feature>
<gene>
    <name evidence="3" type="ORF">M9Y10_045124</name>
</gene>
<dbReference type="EMBL" id="JAPFFF010000009">
    <property type="protein sequence ID" value="KAK8882482.1"/>
    <property type="molecule type" value="Genomic_DNA"/>
</dbReference>
<feature type="domain" description="HSA" evidence="2">
    <location>
        <begin position="1315"/>
        <end position="1391"/>
    </location>
</feature>
<proteinExistence type="predicted"/>